<proteinExistence type="inferred from homology"/>
<dbReference type="InterPro" id="IPR029047">
    <property type="entry name" value="HSP70_peptide-bd_sf"/>
</dbReference>
<evidence type="ECO:0000313" key="5">
    <source>
        <dbReference type="Proteomes" id="UP001497392"/>
    </source>
</evidence>
<dbReference type="InterPro" id="IPR018181">
    <property type="entry name" value="Heat_shock_70_CS"/>
</dbReference>
<dbReference type="PRINTS" id="PR00301">
    <property type="entry name" value="HEATSHOCK70"/>
</dbReference>
<evidence type="ECO:0000256" key="3">
    <source>
        <dbReference type="RuleBase" id="RU003322"/>
    </source>
</evidence>
<dbReference type="InterPro" id="IPR013126">
    <property type="entry name" value="Hsp_70_fam"/>
</dbReference>
<dbReference type="PANTHER" id="PTHR19375">
    <property type="entry name" value="HEAT SHOCK PROTEIN 70KDA"/>
    <property type="match status" value="1"/>
</dbReference>
<dbReference type="Pfam" id="PF00012">
    <property type="entry name" value="HSP70"/>
    <property type="match status" value="1"/>
</dbReference>
<reference evidence="4 5" key="1">
    <citation type="submission" date="2024-06" db="EMBL/GenBank/DDBJ databases">
        <authorList>
            <person name="Kraege A."/>
            <person name="Thomma B."/>
        </authorList>
    </citation>
    <scope>NUCLEOTIDE SEQUENCE [LARGE SCALE GENOMIC DNA]</scope>
</reference>
<name>A0ABP1FHC2_9CHLO</name>
<dbReference type="Gene3D" id="3.30.420.40">
    <property type="match status" value="2"/>
</dbReference>
<dbReference type="EMBL" id="CAXHTA020000001">
    <property type="protein sequence ID" value="CAL5218594.1"/>
    <property type="molecule type" value="Genomic_DNA"/>
</dbReference>
<sequence length="508" mass="55417">MQNNPKNTIYAAKRLIGRPESDALKKDIEHLQWDLDVIYNEVGVPQFKVRRSDETHFITPQGVAGIILRKMRDVAELSLGVPIAKAVVTVPAYFDNAQKQATREACSIANLDIKTIINEPTAAALLYHLEAVKRGLIAPGARETVLIFDLGGGTFDVTVATLHNHRKRGAVVNVQACGGDRRLGGADFDVTLREKCMEDIYERASIDLHQHPQAMAQLLQSCEEAKKELSFREKTHISVDLQLSDGPDRPTRGRHTFKYWVTRENFEAWNRSAFQACMSHVQDVLEDAKKKDGNANLQIDKVLLVGGSSRIPKIQAMLRAMFPGKVCGDVIDPDEAVAAGAAVSAAGARLPEHLVISVADVLPTDLGIQVHDNTLDVILQRNIGVPVEMTRLYTNMGATNSLCFKVYAGRREDPEAAWGDPVGTFIVALPDTQPGQADVRVKFGISGVDGTLNVSYTDYTGVAKGGAPSPDKVNVQVLSKELKAHQAAVPLPAARDQSAALFRNMSIH</sequence>
<keyword evidence="5" id="KW-1185">Reference proteome</keyword>
<dbReference type="SUPFAM" id="SSF100920">
    <property type="entry name" value="Heat shock protein 70kD (HSP70), peptide-binding domain"/>
    <property type="match status" value="1"/>
</dbReference>
<dbReference type="PROSITE" id="PS01036">
    <property type="entry name" value="HSP70_3"/>
    <property type="match status" value="1"/>
</dbReference>
<keyword evidence="2 3" id="KW-0067">ATP-binding</keyword>
<evidence type="ECO:0000313" key="4">
    <source>
        <dbReference type="EMBL" id="CAL5218594.1"/>
    </source>
</evidence>
<evidence type="ECO:0000256" key="2">
    <source>
        <dbReference type="ARBA" id="ARBA00022840"/>
    </source>
</evidence>
<comment type="caution">
    <text evidence="4">The sequence shown here is derived from an EMBL/GenBank/DDBJ whole genome shotgun (WGS) entry which is preliminary data.</text>
</comment>
<dbReference type="Gene3D" id="3.90.640.10">
    <property type="entry name" value="Actin, Chain A, domain 4"/>
    <property type="match status" value="1"/>
</dbReference>
<gene>
    <name evidence="4" type="primary">g289</name>
    <name evidence="4" type="ORF">VP750_LOCUS253</name>
</gene>
<dbReference type="Proteomes" id="UP001497392">
    <property type="component" value="Unassembled WGS sequence"/>
</dbReference>
<dbReference type="SUPFAM" id="SSF53067">
    <property type="entry name" value="Actin-like ATPase domain"/>
    <property type="match status" value="2"/>
</dbReference>
<dbReference type="InterPro" id="IPR043129">
    <property type="entry name" value="ATPase_NBD"/>
</dbReference>
<organism evidence="4 5">
    <name type="scientific">Coccomyxa viridis</name>
    <dbReference type="NCBI Taxonomy" id="1274662"/>
    <lineage>
        <taxon>Eukaryota</taxon>
        <taxon>Viridiplantae</taxon>
        <taxon>Chlorophyta</taxon>
        <taxon>core chlorophytes</taxon>
        <taxon>Trebouxiophyceae</taxon>
        <taxon>Trebouxiophyceae incertae sedis</taxon>
        <taxon>Coccomyxaceae</taxon>
        <taxon>Coccomyxa</taxon>
    </lineage>
</organism>
<comment type="similarity">
    <text evidence="3">Belongs to the heat shock protein 70 family.</text>
</comment>
<evidence type="ECO:0000256" key="1">
    <source>
        <dbReference type="ARBA" id="ARBA00022741"/>
    </source>
</evidence>
<keyword evidence="1 3" id="KW-0547">Nucleotide-binding</keyword>
<accession>A0ABP1FHC2</accession>
<protein>
    <submittedName>
        <fullName evidence="4">G289 protein</fullName>
    </submittedName>
</protein>
<dbReference type="Gene3D" id="3.30.30.30">
    <property type="match status" value="1"/>
</dbReference>
<dbReference type="Gene3D" id="2.60.34.10">
    <property type="entry name" value="Substrate Binding Domain Of DNAk, Chain A, domain 1"/>
    <property type="match status" value="1"/>
</dbReference>